<organism evidence="14 15">
    <name type="scientific">Simian adenovirus 3</name>
    <dbReference type="NCBI Taxonomy" id="38420"/>
    <lineage>
        <taxon>Viruses</taxon>
        <taxon>Varidnaviria</taxon>
        <taxon>Bamfordvirae</taxon>
        <taxon>Preplasmiviricota</taxon>
        <taxon>Polisuviricotina</taxon>
        <taxon>Pharingeaviricetes</taxon>
        <taxon>Rowavirales</taxon>
        <taxon>Adenoviridae</taxon>
        <taxon>Mastadenovirus</taxon>
        <taxon>Mastadenovirus simiae</taxon>
        <taxon>Simian mastadenovirus A</taxon>
    </lineage>
</organism>
<evidence type="ECO:0000313" key="15">
    <source>
        <dbReference type="Proteomes" id="UP000113783"/>
    </source>
</evidence>
<comment type="function">
    <text evidence="10">Plays a role in the elongation phase of viral strand displacement replication by unwinding the template in an ATP-independent fashion, employing its capacity to form multimers. Also enhances the rate of initiation. Released from template upon second strand synthesis. Assembles in complex with viral pTP, viral pol, host NFIA and host POU2F1/OCT1 on viral origin of replication. Covers the whole ssDNA genome during synthesis. The complementary strand synthesis induces its relese from DNA template. May inhibit cellular transcription mediated by the interaction between host SRCAP and CBP.</text>
</comment>
<dbReference type="Pfam" id="PF02236">
    <property type="entry name" value="Viral_DNA_bi"/>
    <property type="match status" value="1"/>
</dbReference>
<comment type="subunit">
    <text evidence="10">Homomultimerizes on viral ssDNA bound to pTP. Forms a initiation complex with viral polymerase, pTP and hosts NFIA and POU2F1/OCT1. Interacts with host SRCAP.</text>
</comment>
<feature type="domain" description="Adenovirus DNA-binding all-alpha" evidence="12">
    <location>
        <begin position="120"/>
        <end position="188"/>
    </location>
</feature>
<keyword evidence="6 10" id="KW-0479">Metal-binding</keyword>
<evidence type="ECO:0000256" key="9">
    <source>
        <dbReference type="ARBA" id="ARBA00023125"/>
    </source>
</evidence>
<dbReference type="Gene3D" id="3.90.148.10">
    <property type="entry name" value="Adenovirus DNA-binding, C-terminal domain superfamily/Adenovirus DNA-binding, zinc binding domain"/>
    <property type="match status" value="1"/>
</dbReference>
<dbReference type="KEGG" id="vg:7902302"/>
<evidence type="ECO:0000256" key="6">
    <source>
        <dbReference type="ARBA" id="ARBA00022723"/>
    </source>
</evidence>
<dbReference type="SUPFAM" id="SSF57917">
    <property type="entry name" value="Zn-binding domains of ADDBP"/>
    <property type="match status" value="2"/>
</dbReference>
<feature type="modified residue" description="Phosphotyrosine; by host" evidence="10">
    <location>
        <position position="130"/>
    </location>
</feature>
<evidence type="ECO:0000256" key="1">
    <source>
        <dbReference type="ARBA" id="ARBA00022518"/>
    </source>
</evidence>
<feature type="domain" description="Adenovirus DNA-binding zinc-binding" evidence="13">
    <location>
        <begin position="333"/>
        <end position="424"/>
    </location>
</feature>
<dbReference type="Pfam" id="PF03728">
    <property type="entry name" value="Viral_DNA_Zn_bi"/>
    <property type="match status" value="2"/>
</dbReference>
<dbReference type="InterPro" id="IPR003176">
    <property type="entry name" value="Adenovirus_DNA-bd_a"/>
</dbReference>
<dbReference type="GO" id="GO:0019028">
    <property type="term" value="C:viral capsid"/>
    <property type="evidence" value="ECO:0007669"/>
    <property type="project" value="UniProtKB-UniRule"/>
</dbReference>
<evidence type="ECO:0000259" key="13">
    <source>
        <dbReference type="Pfam" id="PF03728"/>
    </source>
</evidence>
<keyword evidence="3 10" id="KW-1048">Host nucleus</keyword>
<keyword evidence="8 10" id="KW-1194">Viral DNA replication</keyword>
<dbReference type="RefSeq" id="YP_067919.1">
    <property type="nucleotide sequence ID" value="NC_006144.1"/>
</dbReference>
<dbReference type="GO" id="GO:0006351">
    <property type="term" value="P:DNA-templated transcription"/>
    <property type="evidence" value="ECO:0007669"/>
    <property type="project" value="UniProtKB-UniRule"/>
</dbReference>
<feature type="binding site" evidence="10">
    <location>
        <position position="222"/>
    </location>
    <ligand>
        <name>Zn(2+)</name>
        <dbReference type="ChEBI" id="CHEBI:29105"/>
        <label>1</label>
    </ligand>
</feature>
<name>A0A9W3HRL8_9ADEN</name>
<comment type="similarity">
    <text evidence="10">Belongs to the adenoviridae E2A DNA-binding protein family.</text>
</comment>
<keyword evidence="15" id="KW-1185">Reference proteome</keyword>
<evidence type="ECO:0000313" key="14">
    <source>
        <dbReference type="EMBL" id="AAT84629.1"/>
    </source>
</evidence>
<protein>
    <recommendedName>
        <fullName evidence="10">DNA-binding protein</fullName>
        <shortName evidence="10">DBP</shortName>
    </recommendedName>
    <alternativeName>
        <fullName evidence="10">Early 2A protein</fullName>
    </alternativeName>
    <alternativeName>
        <fullName evidence="10">Early E2A DNA-binding protein</fullName>
    </alternativeName>
</protein>
<evidence type="ECO:0000256" key="2">
    <source>
        <dbReference type="ARBA" id="ARBA00022553"/>
    </source>
</evidence>
<feature type="compositionally biased region" description="Basic and acidic residues" evidence="11">
    <location>
        <begin position="84"/>
        <end position="96"/>
    </location>
</feature>
<accession>A0A9W3HRL8</accession>
<feature type="binding site" evidence="10">
    <location>
        <position position="386"/>
    </location>
    <ligand>
        <name>Zn(2+)</name>
        <dbReference type="ChEBI" id="CHEBI:29105"/>
        <label>2</label>
    </ligand>
</feature>
<dbReference type="InterPro" id="IPR036362">
    <property type="entry name" value="Adenovirus_DNA-bd_N_sf"/>
</dbReference>
<dbReference type="GO" id="GO:0039687">
    <property type="term" value="P:viral DNA strand displacement replication"/>
    <property type="evidence" value="ECO:0007669"/>
    <property type="project" value="UniProtKB-UniRule"/>
</dbReference>
<dbReference type="OrthoDB" id="4492at10239"/>
<evidence type="ECO:0000259" key="12">
    <source>
        <dbReference type="Pfam" id="PF02236"/>
    </source>
</evidence>
<feature type="binding site" evidence="10">
    <location>
        <position position="277"/>
    </location>
    <ligand>
        <name>Zn(2+)</name>
        <dbReference type="ChEBI" id="CHEBI:29105"/>
        <label>1</label>
    </ligand>
</feature>
<dbReference type="Gene3D" id="1.10.269.10">
    <property type="entry name" value="Adenovirus DNA-binding, N-terminal domain"/>
    <property type="match status" value="1"/>
</dbReference>
<feature type="domain" description="Adenovirus DNA-binding zinc-binding" evidence="13">
    <location>
        <begin position="220"/>
        <end position="319"/>
    </location>
</feature>
<feature type="binding site" evidence="10">
    <location>
        <position position="224"/>
    </location>
    <ligand>
        <name>Zn(2+)</name>
        <dbReference type="ChEBI" id="CHEBI:29105"/>
        <label>1</label>
    </ligand>
</feature>
<dbReference type="HAMAP" id="MF_04054">
    <property type="entry name" value="ADV_DNB2"/>
    <property type="match status" value="1"/>
</dbReference>
<comment type="subcellular location">
    <subcellularLocation>
        <location evidence="10">Host nucleus</location>
    </subcellularLocation>
    <text evidence="10">Accumulates in infected cells.</text>
</comment>
<evidence type="ECO:0000256" key="8">
    <source>
        <dbReference type="ARBA" id="ARBA00023109"/>
    </source>
</evidence>
<dbReference type="Proteomes" id="UP000113783">
    <property type="component" value="Segment"/>
</dbReference>
<dbReference type="InterPro" id="IPR005376">
    <property type="entry name" value="Adenovirus_DNA-bd_zn-bd"/>
</dbReference>
<evidence type="ECO:0000256" key="10">
    <source>
        <dbReference type="HAMAP-Rule" id="MF_04054"/>
    </source>
</evidence>
<dbReference type="GO" id="GO:0008270">
    <property type="term" value="F:zinc ion binding"/>
    <property type="evidence" value="ECO:0007669"/>
    <property type="project" value="UniProtKB-UniRule"/>
</dbReference>
<feature type="binding site" evidence="10">
    <location>
        <position position="293"/>
    </location>
    <ligand>
        <name>Zn(2+)</name>
        <dbReference type="ChEBI" id="CHEBI:29105"/>
        <label>1</label>
    </ligand>
</feature>
<keyword evidence="1 10" id="KW-0244">Early protein</keyword>
<dbReference type="EMBL" id="AY598782">
    <property type="protein sequence ID" value="AAT84629.1"/>
    <property type="molecule type" value="Genomic_DNA"/>
</dbReference>
<feature type="binding site" evidence="10">
    <location>
        <position position="336"/>
    </location>
    <ligand>
        <name>Zn(2+)</name>
        <dbReference type="ChEBI" id="CHEBI:29105"/>
        <label>2</label>
    </ligand>
</feature>
<feature type="region of interest" description="Disordered" evidence="11">
    <location>
        <begin position="1"/>
        <end position="57"/>
    </location>
</feature>
<feature type="binding site" evidence="10">
    <location>
        <position position="402"/>
    </location>
    <ligand>
        <name>Zn(2+)</name>
        <dbReference type="ChEBI" id="CHEBI:29105"/>
        <label>2</label>
    </ligand>
</feature>
<feature type="region of interest" description="Flexible loop" evidence="10">
    <location>
        <begin position="235"/>
        <end position="269"/>
    </location>
</feature>
<evidence type="ECO:0000256" key="5">
    <source>
        <dbReference type="ARBA" id="ARBA00022705"/>
    </source>
</evidence>
<dbReference type="InterPro" id="IPR036367">
    <property type="entry name" value="Ad_DBP_C_sf"/>
</dbReference>
<keyword evidence="2 10" id="KW-0597">Phosphoprotein</keyword>
<dbReference type="InterPro" id="IPR037540">
    <property type="entry name" value="ADV_DNB2"/>
</dbReference>
<gene>
    <name evidence="10" type="primary">DBP</name>
</gene>
<keyword evidence="7 10" id="KW-0862">Zinc</keyword>
<dbReference type="GO" id="GO:0042025">
    <property type="term" value="C:host cell nucleus"/>
    <property type="evidence" value="ECO:0007669"/>
    <property type="project" value="UniProtKB-SubCell"/>
</dbReference>
<dbReference type="GO" id="GO:0006260">
    <property type="term" value="P:DNA replication"/>
    <property type="evidence" value="ECO:0007669"/>
    <property type="project" value="UniProtKB-KW"/>
</dbReference>
<keyword evidence="4 10" id="KW-0945">Host-virus interaction</keyword>
<evidence type="ECO:0000256" key="7">
    <source>
        <dbReference type="ARBA" id="ARBA00022833"/>
    </source>
</evidence>
<proteinExistence type="inferred from homology"/>
<keyword evidence="5 10" id="KW-0235">DNA replication</keyword>
<keyword evidence="9 10" id="KW-0238">DNA-binding</keyword>
<feature type="region of interest" description="C-terminal arm, DBP binding" evidence="10">
    <location>
        <begin position="450"/>
        <end position="466"/>
    </location>
</feature>
<feature type="region of interest" description="Disordered" evidence="11">
    <location>
        <begin position="70"/>
        <end position="104"/>
    </location>
</feature>
<reference evidence="14 15" key="1">
    <citation type="journal article" date="2004" name="J. Gen. Virol.">
        <title>Analysis of the first complete genome sequence of an Old World monkey adenovirus reveals a lineage distinct from the six human adenovirus species.</title>
        <authorList>
            <person name="Kovacs G.M."/>
            <person name="Davison A.J."/>
            <person name="Zakhartchouk A.N."/>
            <person name="Harrach B."/>
        </authorList>
    </citation>
    <scope>NUCLEOTIDE SEQUENCE [LARGE SCALE GENOMIC DNA]</scope>
    <source>
        <strain evidence="14">ATCC VR-1449</strain>
    </source>
</reference>
<dbReference type="GO" id="GO:0003677">
    <property type="term" value="F:DNA binding"/>
    <property type="evidence" value="ECO:0007669"/>
    <property type="project" value="UniProtKB-UniRule"/>
</dbReference>
<dbReference type="SUPFAM" id="SSF47724">
    <property type="entry name" value="Domain of early E2A DNA-binding protein, ADDBP"/>
    <property type="match status" value="1"/>
</dbReference>
<evidence type="ECO:0000256" key="3">
    <source>
        <dbReference type="ARBA" id="ARBA00022562"/>
    </source>
</evidence>
<sequence length="466" mass="53049">MASRQEQAPELPPKKKARRTLPPTPVPSPEKHEESPEEDEVEEPRGQIIAMTASNPPMQILRDASGQTVFKPFPKGHPLSAPVSRDRLKEEEEPAPKRPTTLAIPNPSSAKIVCAWEKGMEIVHLLMEKYKIDKTERNEFHFMPDQYMVFRKICNTWLNDDWKYCPLTFSSQKTFGTMMGRFLHHYVLLYSGISDTSKSKWEPTGCAVWEHHCTDDDNELRCLHGLAMINKEHIVEMDVGSEAGQRALKENPGRAKVVQNRWGRSVVQLRNEDARACFHDAACSSNTFSNKSCGVFYTEGHKAKQAFKQIEAFMAAAYPYMTHGQKHVLMPVRCECNYLGDCVPRVGRQLCKVTPFSLSNIEDTGDVTDAVALASIKNPSLLVFQCANPMYRNARAVNQINCDFKISAPDVLQALQLTRQLWHDNFPEIPLPKFVIPEFKWLPKYQYKNTTLPASHLDVQLNPFDF</sequence>
<dbReference type="InterPro" id="IPR036368">
    <property type="entry name" value="ADBP_zn-bd_sf"/>
</dbReference>
<comment type="domain">
    <text evidence="10">The C-terminal arm bridges DBP molecules together, thereby creating a chain.</text>
</comment>
<evidence type="ECO:0000256" key="4">
    <source>
        <dbReference type="ARBA" id="ARBA00022581"/>
    </source>
</evidence>
<evidence type="ECO:0000256" key="11">
    <source>
        <dbReference type="SAM" id="MobiDB-lite"/>
    </source>
</evidence>
<feature type="binding site" evidence="10">
    <location>
        <position position="334"/>
    </location>
    <ligand>
        <name>Zn(2+)</name>
        <dbReference type="ChEBI" id="CHEBI:29105"/>
        <label>2</label>
    </ligand>
</feature>
<dbReference type="GO" id="GO:0045740">
    <property type="term" value="P:positive regulation of DNA replication"/>
    <property type="evidence" value="ECO:0007669"/>
    <property type="project" value="UniProtKB-UniRule"/>
</dbReference>